<name>A0A679JQ64_9HYPH</name>
<protein>
    <submittedName>
        <fullName evidence="2">Uncharacterized protein</fullName>
    </submittedName>
</protein>
<proteinExistence type="predicted"/>
<gene>
    <name evidence="2" type="ORF">MBLL_01312</name>
</gene>
<geneLocation type="plasmid" evidence="2">
    <name>1</name>
</geneLocation>
<evidence type="ECO:0000313" key="2">
    <source>
        <dbReference type="EMBL" id="CAA2138783.1"/>
    </source>
</evidence>
<evidence type="ECO:0000256" key="1">
    <source>
        <dbReference type="SAM" id="MobiDB-lite"/>
    </source>
</evidence>
<keyword evidence="2" id="KW-0614">Plasmid</keyword>
<dbReference type="RefSeq" id="WP_339159865.1">
    <property type="nucleotide sequence ID" value="NZ_LR743510.1"/>
</dbReference>
<dbReference type="AlphaFoldDB" id="A0A679JQ64"/>
<dbReference type="EMBL" id="LR743510">
    <property type="protein sequence ID" value="CAA2138783.1"/>
    <property type="molecule type" value="Genomic_DNA"/>
</dbReference>
<organism evidence="2">
    <name type="scientific">Methylobacterium bullatum</name>
    <dbReference type="NCBI Taxonomy" id="570505"/>
    <lineage>
        <taxon>Bacteria</taxon>
        <taxon>Pseudomonadati</taxon>
        <taxon>Pseudomonadota</taxon>
        <taxon>Alphaproteobacteria</taxon>
        <taxon>Hyphomicrobiales</taxon>
        <taxon>Methylobacteriaceae</taxon>
        <taxon>Methylobacterium</taxon>
    </lineage>
</organism>
<reference evidence="2" key="1">
    <citation type="submission" date="2019-12" db="EMBL/GenBank/DDBJ databases">
        <authorList>
            <person name="Cremers G."/>
        </authorList>
    </citation>
    <scope>NUCLEOTIDE SEQUENCE</scope>
    <source>
        <strain evidence="2">Mbul2</strain>
        <plasmid evidence="2">1</plasmid>
    </source>
</reference>
<feature type="region of interest" description="Disordered" evidence="1">
    <location>
        <begin position="119"/>
        <end position="139"/>
    </location>
</feature>
<sequence>MTAKAALCPPTWMKRAEKREFRRVIAARSSLGTPVSEAELDTVADYVLARLRLVELRDRAAKAEFPNSYLKIVRAIEATTATSRRLAQDLRLIAPPAPALGKKAAAALAAEKAAGGGWDDLLHPGGTGRFRTARPPAPS</sequence>
<accession>A0A679JQ64</accession>